<dbReference type="SUPFAM" id="SSF53187">
    <property type="entry name" value="Zn-dependent exopeptidases"/>
    <property type="match status" value="1"/>
</dbReference>
<evidence type="ECO:0000256" key="1">
    <source>
        <dbReference type="ARBA" id="ARBA00022723"/>
    </source>
</evidence>
<name>A0A081BYE0_VECG1</name>
<dbReference type="InterPro" id="IPR017150">
    <property type="entry name" value="Pept_M20_glutamate_carboxypep"/>
</dbReference>
<evidence type="ECO:0000256" key="3">
    <source>
        <dbReference type="PIRSR" id="PIRSR037238-1"/>
    </source>
</evidence>
<evidence type="ECO:0000259" key="4">
    <source>
        <dbReference type="Pfam" id="PF07687"/>
    </source>
</evidence>
<dbReference type="GO" id="GO:0046872">
    <property type="term" value="F:metal ion binding"/>
    <property type="evidence" value="ECO:0007669"/>
    <property type="project" value="UniProtKB-KW"/>
</dbReference>
<organism evidence="5">
    <name type="scientific">Vecturithrix granuli</name>
    <dbReference type="NCBI Taxonomy" id="1499967"/>
    <lineage>
        <taxon>Bacteria</taxon>
        <taxon>Candidatus Moduliflexota</taxon>
        <taxon>Candidatus Vecturitrichia</taxon>
        <taxon>Candidatus Vecturitrichales</taxon>
        <taxon>Candidatus Vecturitrichaceae</taxon>
        <taxon>Candidatus Vecturithrix</taxon>
    </lineage>
</organism>
<dbReference type="EMBL" id="DF820466">
    <property type="protein sequence ID" value="GAK57345.1"/>
    <property type="molecule type" value="Genomic_DNA"/>
</dbReference>
<dbReference type="InterPro" id="IPR036264">
    <property type="entry name" value="Bact_exopeptidase_dim_dom"/>
</dbReference>
<evidence type="ECO:0000256" key="2">
    <source>
        <dbReference type="ARBA" id="ARBA00022801"/>
    </source>
</evidence>
<dbReference type="InterPro" id="IPR002933">
    <property type="entry name" value="Peptidase_M20"/>
</dbReference>
<dbReference type="PANTHER" id="PTHR43808">
    <property type="entry name" value="ACETYLORNITHINE DEACETYLASE"/>
    <property type="match status" value="1"/>
</dbReference>
<dbReference type="Gene3D" id="3.30.70.360">
    <property type="match status" value="1"/>
</dbReference>
<feature type="active site" evidence="3">
    <location>
        <position position="86"/>
    </location>
</feature>
<evidence type="ECO:0000313" key="6">
    <source>
        <dbReference type="Proteomes" id="UP000030661"/>
    </source>
</evidence>
<dbReference type="Proteomes" id="UP000030661">
    <property type="component" value="Unassembled WGS sequence"/>
</dbReference>
<dbReference type="CDD" id="cd03885">
    <property type="entry name" value="M20_CPDG2"/>
    <property type="match status" value="1"/>
</dbReference>
<dbReference type="InterPro" id="IPR011650">
    <property type="entry name" value="Peptidase_M20_dimer"/>
</dbReference>
<dbReference type="Pfam" id="PF07687">
    <property type="entry name" value="M20_dimer"/>
    <property type="match status" value="1"/>
</dbReference>
<feature type="active site" description="Proton acceptor" evidence="3">
    <location>
        <position position="147"/>
    </location>
</feature>
<proteinExistence type="predicted"/>
<feature type="domain" description="Peptidase M20 dimerisation" evidence="4">
    <location>
        <begin position="183"/>
        <end position="278"/>
    </location>
</feature>
<dbReference type="eggNOG" id="COG0624">
    <property type="taxonomic scope" value="Bacteria"/>
</dbReference>
<dbReference type="STRING" id="1499967.U27_04310"/>
<dbReference type="HOGENOM" id="CLU_021802_7_0_0"/>
<dbReference type="PIRSF" id="PIRSF037238">
    <property type="entry name" value="Carboxypeptidase_G2"/>
    <property type="match status" value="1"/>
</dbReference>
<accession>A0A081BYE0</accession>
<protein>
    <submittedName>
        <fullName evidence="5">Acetylornithine deacetylase</fullName>
    </submittedName>
</protein>
<keyword evidence="6" id="KW-1185">Reference proteome</keyword>
<gene>
    <name evidence="5" type="ORF">U27_04310</name>
</gene>
<dbReference type="SUPFAM" id="SSF55031">
    <property type="entry name" value="Bacterial exopeptidase dimerisation domain"/>
    <property type="match status" value="1"/>
</dbReference>
<dbReference type="GO" id="GO:0016787">
    <property type="term" value="F:hydrolase activity"/>
    <property type="evidence" value="ECO:0007669"/>
    <property type="project" value="UniProtKB-KW"/>
</dbReference>
<dbReference type="InterPro" id="IPR050072">
    <property type="entry name" value="Peptidase_M20A"/>
</dbReference>
<dbReference type="Pfam" id="PF01546">
    <property type="entry name" value="Peptidase_M20"/>
    <property type="match status" value="1"/>
</dbReference>
<keyword evidence="2" id="KW-0378">Hydrolase</keyword>
<dbReference type="PANTHER" id="PTHR43808:SF9">
    <property type="entry name" value="BLL0789 PROTEIN"/>
    <property type="match status" value="1"/>
</dbReference>
<dbReference type="AlphaFoldDB" id="A0A081BYE0"/>
<sequence length="386" mass="41655">MNDYIATRYAQFLQDLETVVNIDSASDHLPGLAQVAAFFERRFSTLGWYVKTHRFLEGFGPCLQSSNVNPESFQGQYDVLCLGHIDTVFPEGTAQERPFRLVNGRAMGPGVADMKAGLTAALHVAETLEKFGISKKLSVCMAFNSDEEIGSPASRPWIETLAQRSKRVFVLEPCRATGDYVLQRKGVGFYQILCRGKAAHAGVEPEKGINAVVELAHQILKINSFGNPEKGTTVNVDVASGGTKTNVIPEYASAFIDIRVTDPEEIHRIETLFAELPQQASMPGVRVEVSGGVNRPPMVPSPATLKLWDHIAKIGAELGLAMNWIASGGGSDGNFTAALGVPTIDALGPQGGRAHSEDEYLELHHITPTVQLLCNVCAALADGVIE</sequence>
<dbReference type="Gene3D" id="3.40.630.10">
    <property type="entry name" value="Zn peptidases"/>
    <property type="match status" value="1"/>
</dbReference>
<keyword evidence="1" id="KW-0479">Metal-binding</keyword>
<evidence type="ECO:0000313" key="5">
    <source>
        <dbReference type="EMBL" id="GAK57345.1"/>
    </source>
</evidence>
<reference evidence="5" key="1">
    <citation type="journal article" date="2015" name="PeerJ">
        <title>First genomic representation of candidate bacterial phylum KSB3 points to enhanced environmental sensing as a trigger of wastewater bulking.</title>
        <authorList>
            <person name="Sekiguchi Y."/>
            <person name="Ohashi A."/>
            <person name="Parks D.H."/>
            <person name="Yamauchi T."/>
            <person name="Tyson G.W."/>
            <person name="Hugenholtz P."/>
        </authorList>
    </citation>
    <scope>NUCLEOTIDE SEQUENCE [LARGE SCALE GENOMIC DNA]</scope>
</reference>